<dbReference type="PANTHER" id="PTHR24198">
    <property type="entry name" value="ANKYRIN REPEAT AND PROTEIN KINASE DOMAIN-CONTAINING PROTEIN"/>
    <property type="match status" value="1"/>
</dbReference>
<dbReference type="EMBL" id="KQ248559">
    <property type="protein sequence ID" value="KNC71552.1"/>
    <property type="molecule type" value="Genomic_DNA"/>
</dbReference>
<reference evidence="4 5" key="1">
    <citation type="submission" date="2011-02" db="EMBL/GenBank/DDBJ databases">
        <title>The Genome Sequence of Sphaeroforma arctica JP610.</title>
        <authorList>
            <consortium name="The Broad Institute Genome Sequencing Platform"/>
            <person name="Russ C."/>
            <person name="Cuomo C."/>
            <person name="Young S.K."/>
            <person name="Zeng Q."/>
            <person name="Gargeya S."/>
            <person name="Alvarado L."/>
            <person name="Berlin A."/>
            <person name="Chapman S.B."/>
            <person name="Chen Z."/>
            <person name="Freedman E."/>
            <person name="Gellesch M."/>
            <person name="Goldberg J."/>
            <person name="Griggs A."/>
            <person name="Gujja S."/>
            <person name="Heilman E."/>
            <person name="Heiman D."/>
            <person name="Howarth C."/>
            <person name="Mehta T."/>
            <person name="Neiman D."/>
            <person name="Pearson M."/>
            <person name="Roberts A."/>
            <person name="Saif S."/>
            <person name="Shea T."/>
            <person name="Shenoy N."/>
            <person name="Sisk P."/>
            <person name="Stolte C."/>
            <person name="Sykes S."/>
            <person name="White J."/>
            <person name="Yandava C."/>
            <person name="Burger G."/>
            <person name="Gray M.W."/>
            <person name="Holland P.W.H."/>
            <person name="King N."/>
            <person name="Lang F.B.F."/>
            <person name="Roger A.J."/>
            <person name="Ruiz-Trillo I."/>
            <person name="Haas B."/>
            <person name="Nusbaum C."/>
            <person name="Birren B."/>
        </authorList>
    </citation>
    <scope>NUCLEOTIDE SEQUENCE [LARGE SCALE GENOMIC DNA]</scope>
    <source>
        <strain evidence="4 5">JP610</strain>
    </source>
</reference>
<evidence type="ECO:0000256" key="1">
    <source>
        <dbReference type="ARBA" id="ARBA00022737"/>
    </source>
</evidence>
<dbReference type="Gene3D" id="1.25.40.20">
    <property type="entry name" value="Ankyrin repeat-containing domain"/>
    <property type="match status" value="1"/>
</dbReference>
<dbReference type="Pfam" id="PF12796">
    <property type="entry name" value="Ank_2"/>
    <property type="match status" value="1"/>
</dbReference>
<keyword evidence="5" id="KW-1185">Reference proteome</keyword>
<feature type="repeat" description="ANK" evidence="3">
    <location>
        <begin position="24"/>
        <end position="56"/>
    </location>
</feature>
<dbReference type="InterPro" id="IPR036770">
    <property type="entry name" value="Ankyrin_rpt-contain_sf"/>
</dbReference>
<dbReference type="GeneID" id="25916415"/>
<dbReference type="AlphaFoldDB" id="A0A0L0F4E6"/>
<dbReference type="PROSITE" id="PS50088">
    <property type="entry name" value="ANK_REPEAT"/>
    <property type="match status" value="2"/>
</dbReference>
<dbReference type="OrthoDB" id="341259at2759"/>
<evidence type="ECO:0000313" key="5">
    <source>
        <dbReference type="Proteomes" id="UP000054560"/>
    </source>
</evidence>
<keyword evidence="2 3" id="KW-0040">ANK repeat</keyword>
<dbReference type="Proteomes" id="UP000054560">
    <property type="component" value="Unassembled WGS sequence"/>
</dbReference>
<accession>A0A0L0F4E6</accession>
<gene>
    <name evidence="4" type="ORF">SARC_15911</name>
</gene>
<keyword evidence="1" id="KW-0677">Repeat</keyword>
<dbReference type="SMART" id="SM00248">
    <property type="entry name" value="ANK"/>
    <property type="match status" value="2"/>
</dbReference>
<feature type="repeat" description="ANK" evidence="3">
    <location>
        <begin position="57"/>
        <end position="89"/>
    </location>
</feature>
<evidence type="ECO:0000256" key="2">
    <source>
        <dbReference type="ARBA" id="ARBA00023043"/>
    </source>
</evidence>
<protein>
    <submittedName>
        <fullName evidence="4">Uncharacterized protein</fullName>
    </submittedName>
</protein>
<dbReference type="RefSeq" id="XP_014145454.1">
    <property type="nucleotide sequence ID" value="XM_014289979.1"/>
</dbReference>
<dbReference type="PANTHER" id="PTHR24198:SF165">
    <property type="entry name" value="ANKYRIN REPEAT-CONTAINING PROTEIN-RELATED"/>
    <property type="match status" value="1"/>
</dbReference>
<evidence type="ECO:0000313" key="4">
    <source>
        <dbReference type="EMBL" id="KNC71552.1"/>
    </source>
</evidence>
<dbReference type="STRING" id="667725.A0A0L0F4E6"/>
<evidence type="ECO:0000256" key="3">
    <source>
        <dbReference type="PROSITE-ProRule" id="PRU00023"/>
    </source>
</evidence>
<dbReference type="InterPro" id="IPR002110">
    <property type="entry name" value="Ankyrin_rpt"/>
</dbReference>
<dbReference type="PROSITE" id="PS50297">
    <property type="entry name" value="ANK_REP_REGION"/>
    <property type="match status" value="2"/>
</dbReference>
<name>A0A0L0F4E6_9EUKA</name>
<sequence>GRGFVEPSRLLLQSTADVDAVTNKGRSALHFAAKGPHPAMVRLLLQAGADCNLVDGDGVSPLALAVRSGCITSIAYLLSYGADTRTLPSMKTDNKNERKAEHKFTASSVLGELNNAPSLSSSLRCARLLVAHGVGTWSHMPGTIQSHLIKEGT</sequence>
<proteinExistence type="predicted"/>
<feature type="non-terminal residue" evidence="4">
    <location>
        <position position="1"/>
    </location>
</feature>
<organism evidence="4 5">
    <name type="scientific">Sphaeroforma arctica JP610</name>
    <dbReference type="NCBI Taxonomy" id="667725"/>
    <lineage>
        <taxon>Eukaryota</taxon>
        <taxon>Ichthyosporea</taxon>
        <taxon>Ichthyophonida</taxon>
        <taxon>Sphaeroforma</taxon>
    </lineage>
</organism>
<dbReference type="SUPFAM" id="SSF48403">
    <property type="entry name" value="Ankyrin repeat"/>
    <property type="match status" value="1"/>
</dbReference>